<evidence type="ECO:0000256" key="4">
    <source>
        <dbReference type="ARBA" id="ARBA00022989"/>
    </source>
</evidence>
<dbReference type="EMBL" id="CAEZWH010000001">
    <property type="protein sequence ID" value="CAB4642542.1"/>
    <property type="molecule type" value="Genomic_DNA"/>
</dbReference>
<feature type="transmembrane region" description="Helical" evidence="6">
    <location>
        <begin position="208"/>
        <end position="230"/>
    </location>
</feature>
<keyword evidence="5 6" id="KW-0472">Membrane</keyword>
<evidence type="ECO:0000256" key="5">
    <source>
        <dbReference type="ARBA" id="ARBA00023136"/>
    </source>
</evidence>
<feature type="transmembrane region" description="Helical" evidence="6">
    <location>
        <begin position="367"/>
        <end position="385"/>
    </location>
</feature>
<feature type="transmembrane region" description="Helical" evidence="6">
    <location>
        <begin position="101"/>
        <end position="127"/>
    </location>
</feature>
<feature type="transmembrane region" description="Helical" evidence="6">
    <location>
        <begin position="169"/>
        <end position="201"/>
    </location>
</feature>
<evidence type="ECO:0000256" key="1">
    <source>
        <dbReference type="ARBA" id="ARBA00004141"/>
    </source>
</evidence>
<evidence type="ECO:0000256" key="2">
    <source>
        <dbReference type="ARBA" id="ARBA00022692"/>
    </source>
</evidence>
<accession>A0A6J7MUX2</accession>
<feature type="transmembrane region" description="Helical" evidence="6">
    <location>
        <begin position="333"/>
        <end position="355"/>
    </location>
</feature>
<name>A0A6J7MUX2_9ZZZZ</name>
<keyword evidence="4 6" id="KW-1133">Transmembrane helix</keyword>
<feature type="transmembrane region" description="Helical" evidence="6">
    <location>
        <begin position="301"/>
        <end position="321"/>
    </location>
</feature>
<dbReference type="GO" id="GO:0008360">
    <property type="term" value="P:regulation of cell shape"/>
    <property type="evidence" value="ECO:0007669"/>
    <property type="project" value="UniProtKB-KW"/>
</dbReference>
<dbReference type="GO" id="GO:0015648">
    <property type="term" value="F:lipid-linked peptidoglycan transporter activity"/>
    <property type="evidence" value="ECO:0007669"/>
    <property type="project" value="TreeGrafter"/>
</dbReference>
<evidence type="ECO:0000313" key="7">
    <source>
        <dbReference type="EMBL" id="CAB4642542.1"/>
    </source>
</evidence>
<keyword evidence="3" id="KW-0133">Cell shape</keyword>
<proteinExistence type="predicted"/>
<dbReference type="PANTHER" id="PTHR30474:SF14">
    <property type="entry name" value="CELL CYCLE PROTEIN"/>
    <property type="match status" value="1"/>
</dbReference>
<protein>
    <submittedName>
        <fullName evidence="9">Unannotated protein</fullName>
    </submittedName>
</protein>
<dbReference type="EMBL" id="CAFBOT010000015">
    <property type="protein sequence ID" value="CAB4982163.1"/>
    <property type="molecule type" value="Genomic_DNA"/>
</dbReference>
<organism evidence="9">
    <name type="scientific">freshwater metagenome</name>
    <dbReference type="NCBI Taxonomy" id="449393"/>
    <lineage>
        <taxon>unclassified sequences</taxon>
        <taxon>metagenomes</taxon>
        <taxon>ecological metagenomes</taxon>
    </lineage>
</organism>
<sequence>MKITDSVLRAFKKPRAANAGLNNSYADPVRNIDWILMSAMAIQAVIGLFTVFSATHLRLIDQRFDPYVYTQRQVLFVIAGIAVLSIVMALGHDWFRTQSGVLYGGVIVLLILVLATGAVTGGARLAFDLGPIALQPAEFAKPLILVLIASYLSESAIDGIDWHHFVMSLYMVLAPCALILLQPDLGSASVILAGVAGVLYVGQARRRYLLLIAAMSVGSVAASIVAVPSLRYQLRRFDAWFNQNSFDKDLEQIVLQVRFAKRAVSTGGVFGKGYLNGPLTNGKYIPVQFTDFPFSAIGEQFGMIGGGVVIALFCIILWRIWRIARMARDRYGFFLATGVFTMVVWQVFQNIGMTLGVTPVSGLPLPFISYGGSHLVSTAVLFGLVQSIHMRRLQ</sequence>
<gene>
    <name evidence="7" type="ORF">UFOPK2195_00009</name>
    <name evidence="8" type="ORF">UFOPK2657_00081</name>
    <name evidence="9" type="ORF">UFOPK4000_00166</name>
</gene>
<keyword evidence="2 6" id="KW-0812">Transmembrane</keyword>
<dbReference type="Pfam" id="PF01098">
    <property type="entry name" value="FTSW_RODA_SPOVE"/>
    <property type="match status" value="1"/>
</dbReference>
<dbReference type="GO" id="GO:0005886">
    <property type="term" value="C:plasma membrane"/>
    <property type="evidence" value="ECO:0007669"/>
    <property type="project" value="TreeGrafter"/>
</dbReference>
<evidence type="ECO:0000256" key="6">
    <source>
        <dbReference type="SAM" id="Phobius"/>
    </source>
</evidence>
<evidence type="ECO:0000256" key="3">
    <source>
        <dbReference type="ARBA" id="ARBA00022960"/>
    </source>
</evidence>
<dbReference type="GO" id="GO:0051301">
    <property type="term" value="P:cell division"/>
    <property type="evidence" value="ECO:0007669"/>
    <property type="project" value="InterPro"/>
</dbReference>
<evidence type="ECO:0000313" key="9">
    <source>
        <dbReference type="EMBL" id="CAB4982163.1"/>
    </source>
</evidence>
<feature type="transmembrane region" description="Helical" evidence="6">
    <location>
        <begin position="74"/>
        <end position="95"/>
    </location>
</feature>
<evidence type="ECO:0000313" key="8">
    <source>
        <dbReference type="EMBL" id="CAB4702686.1"/>
    </source>
</evidence>
<dbReference type="PANTHER" id="PTHR30474">
    <property type="entry name" value="CELL CYCLE PROTEIN"/>
    <property type="match status" value="1"/>
</dbReference>
<dbReference type="EMBL" id="CAEZYG010000006">
    <property type="protein sequence ID" value="CAB4702686.1"/>
    <property type="molecule type" value="Genomic_DNA"/>
</dbReference>
<dbReference type="GO" id="GO:0032153">
    <property type="term" value="C:cell division site"/>
    <property type="evidence" value="ECO:0007669"/>
    <property type="project" value="TreeGrafter"/>
</dbReference>
<dbReference type="AlphaFoldDB" id="A0A6J7MUX2"/>
<dbReference type="InterPro" id="IPR001182">
    <property type="entry name" value="FtsW/RodA"/>
</dbReference>
<feature type="transmembrane region" description="Helical" evidence="6">
    <location>
        <begin position="34"/>
        <end position="54"/>
    </location>
</feature>
<comment type="subcellular location">
    <subcellularLocation>
        <location evidence="1">Membrane</location>
        <topology evidence="1">Multi-pass membrane protein</topology>
    </subcellularLocation>
</comment>
<reference evidence="9" key="1">
    <citation type="submission" date="2020-05" db="EMBL/GenBank/DDBJ databases">
        <authorList>
            <person name="Chiriac C."/>
            <person name="Salcher M."/>
            <person name="Ghai R."/>
            <person name="Kavagutti S V."/>
        </authorList>
    </citation>
    <scope>NUCLEOTIDE SEQUENCE</scope>
</reference>